<dbReference type="PANTHER" id="PTHR45614">
    <property type="entry name" value="MYB PROTEIN-RELATED"/>
    <property type="match status" value="1"/>
</dbReference>
<feature type="domain" description="HTH myb-type" evidence="3">
    <location>
        <begin position="59"/>
        <end position="112"/>
    </location>
</feature>
<sequence>MTAAPSSSPSWSSSSRTPSPSFRGSKSKGLGKWDEEAQARASGSVGKQILQRYLTHLYPKASREVWSHDEEEVLWRAQKEYGNAWSYISSLLPGRSENAVKNHWYTQMRMFIGQRGNNPSSSKPCPPSSSRGAAAKAVGNKGGSRQQRRRSDDAKIDPAAMQQQQQQYFPASASAQAEAEAEAAAATAAVANTTAAAKAEDVNEEKLARADAVAALGMLFSQGPSGRVAAAAAAAASSYPGAADGR</sequence>
<dbReference type="Pfam" id="PF00249">
    <property type="entry name" value="Myb_DNA-binding"/>
    <property type="match status" value="1"/>
</dbReference>
<gene>
    <name evidence="4" type="ORF">Esi_0110_0024</name>
</gene>
<keyword evidence="5" id="KW-1185">Reference proteome</keyword>
<dbReference type="EMBL" id="FN649760">
    <property type="protein sequence ID" value="CBJ28608.1"/>
    <property type="molecule type" value="Genomic_DNA"/>
</dbReference>
<dbReference type="SUPFAM" id="SSF46689">
    <property type="entry name" value="Homeodomain-like"/>
    <property type="match status" value="1"/>
</dbReference>
<reference evidence="4 5" key="1">
    <citation type="journal article" date="2010" name="Nature">
        <title>The Ectocarpus genome and the independent evolution of multicellularity in brown algae.</title>
        <authorList>
            <person name="Cock J.M."/>
            <person name="Sterck L."/>
            <person name="Rouze P."/>
            <person name="Scornet D."/>
            <person name="Allen A.E."/>
            <person name="Amoutzias G."/>
            <person name="Anthouard V."/>
            <person name="Artiguenave F."/>
            <person name="Aury J.M."/>
            <person name="Badger J.H."/>
            <person name="Beszteri B."/>
            <person name="Billiau K."/>
            <person name="Bonnet E."/>
            <person name="Bothwell J.H."/>
            <person name="Bowler C."/>
            <person name="Boyen C."/>
            <person name="Brownlee C."/>
            <person name="Carrano C.J."/>
            <person name="Charrier B."/>
            <person name="Cho G.Y."/>
            <person name="Coelho S.M."/>
            <person name="Collen J."/>
            <person name="Corre E."/>
            <person name="Da Silva C."/>
            <person name="Delage L."/>
            <person name="Delaroque N."/>
            <person name="Dittami S.M."/>
            <person name="Doulbeau S."/>
            <person name="Elias M."/>
            <person name="Farnham G."/>
            <person name="Gachon C.M."/>
            <person name="Gschloessl B."/>
            <person name="Heesch S."/>
            <person name="Jabbari K."/>
            <person name="Jubin C."/>
            <person name="Kawai H."/>
            <person name="Kimura K."/>
            <person name="Kloareg B."/>
            <person name="Kupper F.C."/>
            <person name="Lang D."/>
            <person name="Le Bail A."/>
            <person name="Leblanc C."/>
            <person name="Lerouge P."/>
            <person name="Lohr M."/>
            <person name="Lopez P.J."/>
            <person name="Martens C."/>
            <person name="Maumus F."/>
            <person name="Michel G."/>
            <person name="Miranda-Saavedra D."/>
            <person name="Morales J."/>
            <person name="Moreau H."/>
            <person name="Motomura T."/>
            <person name="Nagasato C."/>
            <person name="Napoli C.A."/>
            <person name="Nelson D.R."/>
            <person name="Nyvall-Collen P."/>
            <person name="Peters A.F."/>
            <person name="Pommier C."/>
            <person name="Potin P."/>
            <person name="Poulain J."/>
            <person name="Quesneville H."/>
            <person name="Read B."/>
            <person name="Rensing S.A."/>
            <person name="Ritter A."/>
            <person name="Rousvoal S."/>
            <person name="Samanta M."/>
            <person name="Samson G."/>
            <person name="Schroeder D.C."/>
            <person name="Segurens B."/>
            <person name="Strittmatter M."/>
            <person name="Tonon T."/>
            <person name="Tregear J.W."/>
            <person name="Valentin K."/>
            <person name="von Dassow P."/>
            <person name="Yamagishi T."/>
            <person name="Van de Peer Y."/>
            <person name="Wincker P."/>
        </authorList>
    </citation>
    <scope>NUCLEOTIDE SEQUENCE [LARGE SCALE GENOMIC DNA]</scope>
    <source>
        <strain evidence="5">Ec32 / CCAP1310/4</strain>
    </source>
</reference>
<feature type="compositionally biased region" description="Low complexity" evidence="1">
    <location>
        <begin position="159"/>
        <end position="174"/>
    </location>
</feature>
<dbReference type="PANTHER" id="PTHR45614:SF232">
    <property type="entry name" value="TRANSCRIPTION FACTOR MYB3R-2"/>
    <property type="match status" value="1"/>
</dbReference>
<dbReference type="PROSITE" id="PS50090">
    <property type="entry name" value="MYB_LIKE"/>
    <property type="match status" value="1"/>
</dbReference>
<evidence type="ECO:0000259" key="2">
    <source>
        <dbReference type="PROSITE" id="PS50090"/>
    </source>
</evidence>
<dbReference type="GO" id="GO:0005634">
    <property type="term" value="C:nucleus"/>
    <property type="evidence" value="ECO:0007669"/>
    <property type="project" value="TreeGrafter"/>
</dbReference>
<dbReference type="STRING" id="2880.D7FHQ3"/>
<evidence type="ECO:0000259" key="3">
    <source>
        <dbReference type="PROSITE" id="PS51294"/>
    </source>
</evidence>
<evidence type="ECO:0000256" key="1">
    <source>
        <dbReference type="SAM" id="MobiDB-lite"/>
    </source>
</evidence>
<dbReference type="InterPro" id="IPR050560">
    <property type="entry name" value="MYB_TF"/>
</dbReference>
<evidence type="ECO:0000313" key="4">
    <source>
        <dbReference type="EMBL" id="CBJ28608.1"/>
    </source>
</evidence>
<dbReference type="eggNOG" id="KOG0048">
    <property type="taxonomic scope" value="Eukaryota"/>
</dbReference>
<evidence type="ECO:0000313" key="5">
    <source>
        <dbReference type="Proteomes" id="UP000002630"/>
    </source>
</evidence>
<dbReference type="GO" id="GO:0000981">
    <property type="term" value="F:DNA-binding transcription factor activity, RNA polymerase II-specific"/>
    <property type="evidence" value="ECO:0007669"/>
    <property type="project" value="TreeGrafter"/>
</dbReference>
<dbReference type="CDD" id="cd00167">
    <property type="entry name" value="SANT"/>
    <property type="match status" value="1"/>
</dbReference>
<organism evidence="4 5">
    <name type="scientific">Ectocarpus siliculosus</name>
    <name type="common">Brown alga</name>
    <name type="synonym">Conferva siliculosa</name>
    <dbReference type="NCBI Taxonomy" id="2880"/>
    <lineage>
        <taxon>Eukaryota</taxon>
        <taxon>Sar</taxon>
        <taxon>Stramenopiles</taxon>
        <taxon>Ochrophyta</taxon>
        <taxon>PX clade</taxon>
        <taxon>Phaeophyceae</taxon>
        <taxon>Ectocarpales</taxon>
        <taxon>Ectocarpaceae</taxon>
        <taxon>Ectocarpus</taxon>
    </lineage>
</organism>
<feature type="region of interest" description="Disordered" evidence="1">
    <location>
        <begin position="114"/>
        <end position="174"/>
    </location>
</feature>
<dbReference type="Proteomes" id="UP000002630">
    <property type="component" value="Unassembled WGS sequence"/>
</dbReference>
<dbReference type="InterPro" id="IPR009057">
    <property type="entry name" value="Homeodomain-like_sf"/>
</dbReference>
<accession>D7FHQ3</accession>
<dbReference type="InterPro" id="IPR001005">
    <property type="entry name" value="SANT/Myb"/>
</dbReference>
<dbReference type="Gene3D" id="1.10.10.60">
    <property type="entry name" value="Homeodomain-like"/>
    <property type="match status" value="1"/>
</dbReference>
<proteinExistence type="predicted"/>
<feature type="compositionally biased region" description="Low complexity" evidence="1">
    <location>
        <begin position="1"/>
        <end position="21"/>
    </location>
</feature>
<dbReference type="SMART" id="SM00717">
    <property type="entry name" value="SANT"/>
    <property type="match status" value="1"/>
</dbReference>
<dbReference type="OrthoDB" id="2143914at2759"/>
<dbReference type="GO" id="GO:0000978">
    <property type="term" value="F:RNA polymerase II cis-regulatory region sequence-specific DNA binding"/>
    <property type="evidence" value="ECO:0007669"/>
    <property type="project" value="TreeGrafter"/>
</dbReference>
<dbReference type="AlphaFoldDB" id="D7FHQ3"/>
<protein>
    <submittedName>
        <fullName evidence="4">Uncharacterized protein</fullName>
    </submittedName>
</protein>
<dbReference type="InParanoid" id="D7FHQ3"/>
<dbReference type="InterPro" id="IPR017930">
    <property type="entry name" value="Myb_dom"/>
</dbReference>
<feature type="compositionally biased region" description="Low complexity" evidence="1">
    <location>
        <begin position="119"/>
        <end position="139"/>
    </location>
</feature>
<feature type="domain" description="Myb-like" evidence="2">
    <location>
        <begin position="58"/>
        <end position="108"/>
    </location>
</feature>
<name>D7FHQ3_ECTSI</name>
<feature type="region of interest" description="Disordered" evidence="1">
    <location>
        <begin position="1"/>
        <end position="45"/>
    </location>
</feature>
<dbReference type="PROSITE" id="PS51294">
    <property type="entry name" value="HTH_MYB"/>
    <property type="match status" value="1"/>
</dbReference>